<evidence type="ECO:0000313" key="13">
    <source>
        <dbReference type="Proteomes" id="UP000663842"/>
    </source>
</evidence>
<keyword evidence="7" id="KW-0378">Hydrolase</keyword>
<dbReference type="GO" id="GO:0016605">
    <property type="term" value="C:PML body"/>
    <property type="evidence" value="ECO:0007669"/>
    <property type="project" value="UniProtKB-SubCell"/>
</dbReference>
<comment type="subcellular location">
    <subcellularLocation>
        <location evidence="3">Nucleus</location>
        <location evidence="3">PML body</location>
    </subcellularLocation>
</comment>
<dbReference type="GO" id="GO:0004518">
    <property type="term" value="F:nuclease activity"/>
    <property type="evidence" value="ECO:0007669"/>
    <property type="project" value="UniProtKB-KW"/>
</dbReference>
<keyword evidence="6" id="KW-0227">DNA damage</keyword>
<dbReference type="InterPro" id="IPR005135">
    <property type="entry name" value="Endo/exonuclease/phosphatase"/>
</dbReference>
<evidence type="ECO:0000256" key="8">
    <source>
        <dbReference type="ARBA" id="ARBA00022842"/>
    </source>
</evidence>
<reference evidence="12" key="1">
    <citation type="submission" date="2021-02" db="EMBL/GenBank/DDBJ databases">
        <authorList>
            <person name="Nowell W R."/>
        </authorList>
    </citation>
    <scope>NUCLEOTIDE SEQUENCE</scope>
</reference>
<dbReference type="GO" id="GO:0046872">
    <property type="term" value="F:metal ion binding"/>
    <property type="evidence" value="ECO:0007669"/>
    <property type="project" value="UniProtKB-KW"/>
</dbReference>
<name>A0A818W8A2_9BILA</name>
<evidence type="ECO:0000256" key="9">
    <source>
        <dbReference type="ARBA" id="ARBA00023204"/>
    </source>
</evidence>
<dbReference type="Gene3D" id="3.60.10.10">
    <property type="entry name" value="Endonuclease/exonuclease/phosphatase"/>
    <property type="match status" value="1"/>
</dbReference>
<dbReference type="Proteomes" id="UP000663842">
    <property type="component" value="Unassembled WGS sequence"/>
</dbReference>
<sequence length="605" mass="70407">MDSNTKKEEFSIPLWEYNKQKHEWTLKQHGQNNRTHTWENFRVVSYNIWFSEDYQPTRFNSLCNILNKSQAQIIGLQEMTKNILQQLSAQSFVQERYYLSDVDGRTFNGWYGVILLIDIRLHISNLNLINFPQSNMGRRLIFAEIKLDENEILRIGTVHLESLDNREQRLRQLDICQKILNRSPGSYILMGDFNFHAHGQENIDQFNRLQQWIDCWTYLMGSHNHGFTVDTEMNSMAKLHNRVPNQSRYDRIILRSQTIILTEIEILGNQLVANPGHLNIFPSDHFVDVTPSNPCNYIEVEGVYLAKVCSQRPHLTNCRLPCNFYDENSYKLNKYSAVSMVTFPNLLNKTHLRRLTIGMHTSRFLERLISCIHFIENLSVGAKDLFMYTNDNVNVNAIPTATTANLVFHRTIALLSSVFGQLSHLSLKLVAFIEISDPIVISGHIIQQLCIDHLKPLAIYNLYLELDVNNDLQETTIYNSFFMVPFSNRQLPRVLIQKRGNYYISHNYHYFIVFTSPCNDTKLPAYLFSRDLEKSCQMSINAVVMFPSAKELFLTVPWSLLTKMSIDEGDIVTPTELESILRMTYNVHTLNIWEDNGIFSPCYIT</sequence>
<evidence type="ECO:0000256" key="6">
    <source>
        <dbReference type="ARBA" id="ARBA00022763"/>
    </source>
</evidence>
<proteinExistence type="predicted"/>
<evidence type="ECO:0000256" key="7">
    <source>
        <dbReference type="ARBA" id="ARBA00022801"/>
    </source>
</evidence>
<dbReference type="GO" id="GO:0003697">
    <property type="term" value="F:single-stranded DNA binding"/>
    <property type="evidence" value="ECO:0007669"/>
    <property type="project" value="TreeGrafter"/>
</dbReference>
<gene>
    <name evidence="12" type="ORF">UXM345_LOCUS203</name>
</gene>
<keyword evidence="8" id="KW-0460">Magnesium</keyword>
<evidence type="ECO:0000256" key="3">
    <source>
        <dbReference type="ARBA" id="ARBA00004322"/>
    </source>
</evidence>
<feature type="domain" description="Endonuclease/exonuclease/phosphatase" evidence="11">
    <location>
        <begin position="44"/>
        <end position="285"/>
    </location>
</feature>
<dbReference type="PANTHER" id="PTHR15822">
    <property type="entry name" value="TRAF AND TNF RECEPTOR-ASSOCIATED PROTEIN"/>
    <property type="match status" value="1"/>
</dbReference>
<accession>A0A818W8A2</accession>
<dbReference type="Pfam" id="PF03372">
    <property type="entry name" value="Exo_endo_phos"/>
    <property type="match status" value="1"/>
</dbReference>
<evidence type="ECO:0000313" key="12">
    <source>
        <dbReference type="EMBL" id="CAF3721048.1"/>
    </source>
</evidence>
<dbReference type="EMBL" id="CAJOBF010000007">
    <property type="protein sequence ID" value="CAF3721048.1"/>
    <property type="molecule type" value="Genomic_DNA"/>
</dbReference>
<keyword evidence="9" id="KW-0234">DNA repair</keyword>
<evidence type="ECO:0000259" key="11">
    <source>
        <dbReference type="Pfam" id="PF03372"/>
    </source>
</evidence>
<comment type="cofactor">
    <cofactor evidence="2">
        <name>Mg(2+)</name>
        <dbReference type="ChEBI" id="CHEBI:18420"/>
    </cofactor>
</comment>
<keyword evidence="5" id="KW-0479">Metal-binding</keyword>
<dbReference type="InterPro" id="IPR051547">
    <property type="entry name" value="TDP2-like"/>
</dbReference>
<keyword evidence="4" id="KW-0540">Nuclease</keyword>
<keyword evidence="10" id="KW-0539">Nucleus</keyword>
<dbReference type="CDD" id="cd09080">
    <property type="entry name" value="TDP2"/>
    <property type="match status" value="1"/>
</dbReference>
<evidence type="ECO:0000256" key="4">
    <source>
        <dbReference type="ARBA" id="ARBA00022722"/>
    </source>
</evidence>
<dbReference type="PANTHER" id="PTHR15822:SF4">
    <property type="entry name" value="TYROSYL-DNA PHOSPHODIESTERASE 2"/>
    <property type="match status" value="1"/>
</dbReference>
<dbReference type="GO" id="GO:0006302">
    <property type="term" value="P:double-strand break repair"/>
    <property type="evidence" value="ECO:0007669"/>
    <property type="project" value="TreeGrafter"/>
</dbReference>
<dbReference type="AlphaFoldDB" id="A0A818W8A2"/>
<evidence type="ECO:0000256" key="2">
    <source>
        <dbReference type="ARBA" id="ARBA00001946"/>
    </source>
</evidence>
<dbReference type="InterPro" id="IPR036691">
    <property type="entry name" value="Endo/exonu/phosph_ase_sf"/>
</dbReference>
<comment type="caution">
    <text evidence="12">The sequence shown here is derived from an EMBL/GenBank/DDBJ whole genome shotgun (WGS) entry which is preliminary data.</text>
</comment>
<protein>
    <recommendedName>
        <fullName evidence="11">Endonuclease/exonuclease/phosphatase domain-containing protein</fullName>
    </recommendedName>
</protein>
<evidence type="ECO:0000256" key="10">
    <source>
        <dbReference type="ARBA" id="ARBA00023242"/>
    </source>
</evidence>
<evidence type="ECO:0000256" key="5">
    <source>
        <dbReference type="ARBA" id="ARBA00022723"/>
    </source>
</evidence>
<comment type="cofactor">
    <cofactor evidence="1">
        <name>Mn(2+)</name>
        <dbReference type="ChEBI" id="CHEBI:29035"/>
    </cofactor>
</comment>
<evidence type="ECO:0000256" key="1">
    <source>
        <dbReference type="ARBA" id="ARBA00001936"/>
    </source>
</evidence>
<dbReference type="GO" id="GO:0070260">
    <property type="term" value="F:5'-tyrosyl-DNA phosphodiesterase activity"/>
    <property type="evidence" value="ECO:0007669"/>
    <property type="project" value="TreeGrafter"/>
</dbReference>
<dbReference type="GO" id="GO:0005737">
    <property type="term" value="C:cytoplasm"/>
    <property type="evidence" value="ECO:0007669"/>
    <property type="project" value="TreeGrafter"/>
</dbReference>
<dbReference type="SUPFAM" id="SSF56219">
    <property type="entry name" value="DNase I-like"/>
    <property type="match status" value="1"/>
</dbReference>
<organism evidence="12 13">
    <name type="scientific">Rotaria magnacalcarata</name>
    <dbReference type="NCBI Taxonomy" id="392030"/>
    <lineage>
        <taxon>Eukaryota</taxon>
        <taxon>Metazoa</taxon>
        <taxon>Spiralia</taxon>
        <taxon>Gnathifera</taxon>
        <taxon>Rotifera</taxon>
        <taxon>Eurotatoria</taxon>
        <taxon>Bdelloidea</taxon>
        <taxon>Philodinida</taxon>
        <taxon>Philodinidae</taxon>
        <taxon>Rotaria</taxon>
    </lineage>
</organism>